<dbReference type="InterPro" id="IPR003767">
    <property type="entry name" value="Malate/L-lactate_DH-like"/>
</dbReference>
<dbReference type="GO" id="GO:0016491">
    <property type="term" value="F:oxidoreductase activity"/>
    <property type="evidence" value="ECO:0007669"/>
    <property type="project" value="UniProtKB-KW"/>
</dbReference>
<organism evidence="3 4">
    <name type="scientific">Dankookia rubra</name>
    <dbReference type="NCBI Taxonomy" id="1442381"/>
    <lineage>
        <taxon>Bacteria</taxon>
        <taxon>Pseudomonadati</taxon>
        <taxon>Pseudomonadota</taxon>
        <taxon>Alphaproteobacteria</taxon>
        <taxon>Acetobacterales</taxon>
        <taxon>Roseomonadaceae</taxon>
        <taxon>Dankookia</taxon>
    </lineage>
</organism>
<dbReference type="RefSeq" id="WP_133287918.1">
    <property type="nucleotide sequence ID" value="NZ_SMSJ01000006.1"/>
</dbReference>
<gene>
    <name evidence="3" type="ORF">E2C06_07180</name>
</gene>
<dbReference type="Pfam" id="PF02615">
    <property type="entry name" value="Ldh_2"/>
    <property type="match status" value="1"/>
</dbReference>
<dbReference type="Gene3D" id="3.30.1370.60">
    <property type="entry name" value="Hypothetical oxidoreductase yiak, domain 2"/>
    <property type="match status" value="1"/>
</dbReference>
<dbReference type="PANTHER" id="PTHR11091">
    <property type="entry name" value="OXIDOREDUCTASE-RELATED"/>
    <property type="match status" value="1"/>
</dbReference>
<dbReference type="InterPro" id="IPR043143">
    <property type="entry name" value="Mal/L-sulf/L-lact_DH-like_NADP"/>
</dbReference>
<dbReference type="PANTHER" id="PTHR11091:SF0">
    <property type="entry name" value="MALATE DEHYDROGENASE"/>
    <property type="match status" value="1"/>
</dbReference>
<keyword evidence="4" id="KW-1185">Reference proteome</keyword>
<comment type="similarity">
    <text evidence="1">Belongs to the LDH2/MDH2 oxidoreductase family.</text>
</comment>
<comment type="caution">
    <text evidence="3">The sequence shown here is derived from an EMBL/GenBank/DDBJ whole genome shotgun (WGS) entry which is preliminary data.</text>
</comment>
<reference evidence="3 4" key="1">
    <citation type="journal article" date="2016" name="J. Microbiol.">
        <title>Dankookia rubra gen. nov., sp. nov., an alphaproteobacterium isolated from sediment of a shallow stream.</title>
        <authorList>
            <person name="Kim W.H."/>
            <person name="Kim D.H."/>
            <person name="Kang K."/>
            <person name="Ahn T.Y."/>
        </authorList>
    </citation>
    <scope>NUCLEOTIDE SEQUENCE [LARGE SCALE GENOMIC DNA]</scope>
    <source>
        <strain evidence="3 4">JCM30602</strain>
    </source>
</reference>
<dbReference type="InterPro" id="IPR036111">
    <property type="entry name" value="Mal/L-sulfo/L-lacto_DH-like_sf"/>
</dbReference>
<sequence length="351" mass="36618">MTAGNVSYDQLRDFIAGIYQAAGVPAADAGTVAGLMAQADVIGADGHGVFRLPQYIRRIRAGGMNPRAVPRVVEERPASALIDGDNGLGHLATSMAARTAIGKARTQGVAWCGVRNGNHAGPASLYARMVQEAGMIGLYLAVGSANHLPPWGGLELLLSTNPIAVAVPAGEEPPIVLDMATTVAAYGKVKVKAQRGEAMPEGWMIDHQGNPLTDPKRANEGLLLPIGGYKGYGLALIFGLLAGTLNGAAMGRDVVDFNADDTTVTNTGQAVLAIDIAAFGDPAEFRRSVDALSRDLRGSRRLPGVDRIWLPGEQSRLTRLKREAEGVPIPPALRSQLDALARDLGAAALAA</sequence>
<dbReference type="InterPro" id="IPR043144">
    <property type="entry name" value="Mal/L-sulf/L-lact_DH-like_ah"/>
</dbReference>
<name>A0A4R5QKG0_9PROT</name>
<evidence type="ECO:0000256" key="2">
    <source>
        <dbReference type="ARBA" id="ARBA00023002"/>
    </source>
</evidence>
<dbReference type="AlphaFoldDB" id="A0A4R5QKG0"/>
<dbReference type="Proteomes" id="UP000295096">
    <property type="component" value="Unassembled WGS sequence"/>
</dbReference>
<dbReference type="EMBL" id="SMSJ01000006">
    <property type="protein sequence ID" value="TDH63157.1"/>
    <property type="molecule type" value="Genomic_DNA"/>
</dbReference>
<dbReference type="SUPFAM" id="SSF89733">
    <property type="entry name" value="L-sulfolactate dehydrogenase-like"/>
    <property type="match status" value="1"/>
</dbReference>
<evidence type="ECO:0000256" key="1">
    <source>
        <dbReference type="ARBA" id="ARBA00006056"/>
    </source>
</evidence>
<proteinExistence type="inferred from homology"/>
<protein>
    <submittedName>
        <fullName evidence="3">Ldh family oxidoreductase</fullName>
    </submittedName>
</protein>
<dbReference type="OrthoDB" id="9811519at2"/>
<accession>A0A4R5QKG0</accession>
<dbReference type="Gene3D" id="1.10.1530.10">
    <property type="match status" value="1"/>
</dbReference>
<keyword evidence="2" id="KW-0560">Oxidoreductase</keyword>
<evidence type="ECO:0000313" key="4">
    <source>
        <dbReference type="Proteomes" id="UP000295096"/>
    </source>
</evidence>
<evidence type="ECO:0000313" key="3">
    <source>
        <dbReference type="EMBL" id="TDH63157.1"/>
    </source>
</evidence>